<dbReference type="PATRIC" id="fig|134601.6.peg.4673"/>
<dbReference type="RefSeq" id="WP_049746673.1">
    <property type="nucleotide sequence ID" value="NZ_CP012150.1"/>
</dbReference>
<protein>
    <recommendedName>
        <fullName evidence="4">Diacylglycerol O-acyltransferase</fullName>
    </recommendedName>
</protein>
<evidence type="ECO:0000313" key="2">
    <source>
        <dbReference type="EMBL" id="AKS34223.1"/>
    </source>
</evidence>
<organism evidence="2 3">
    <name type="scientific">Mycolicibacterium goodii</name>
    <name type="common">Mycobacterium goodii</name>
    <dbReference type="NCBI Taxonomy" id="134601"/>
    <lineage>
        <taxon>Bacteria</taxon>
        <taxon>Bacillati</taxon>
        <taxon>Actinomycetota</taxon>
        <taxon>Actinomycetes</taxon>
        <taxon>Mycobacteriales</taxon>
        <taxon>Mycobacteriaceae</taxon>
        <taxon>Mycolicibacterium</taxon>
    </lineage>
</organism>
<reference evidence="2 3" key="1">
    <citation type="submission" date="2015-07" db="EMBL/GenBank/DDBJ databases">
        <title>Complete genome sequence of Mycobacterium goodii X7B, a facultative thermophilic biodesulfurizing bacterium.</title>
        <authorList>
            <person name="Yu B."/>
            <person name="Li F."/>
            <person name="Xu P."/>
        </authorList>
    </citation>
    <scope>NUCLEOTIDE SEQUENCE [LARGE SCALE GENOMIC DNA]</scope>
    <source>
        <strain evidence="2 3">X7B</strain>
    </source>
</reference>
<dbReference type="Proteomes" id="UP000062255">
    <property type="component" value="Chromosome"/>
</dbReference>
<dbReference type="OrthoDB" id="8183309at2"/>
<dbReference type="SUPFAM" id="SSF52777">
    <property type="entry name" value="CoA-dependent acyltransferases"/>
    <property type="match status" value="1"/>
</dbReference>
<dbReference type="EMBL" id="CP012150">
    <property type="protein sequence ID" value="AKS34223.1"/>
    <property type="molecule type" value="Genomic_DNA"/>
</dbReference>
<dbReference type="STRING" id="134601.AFA91_22630"/>
<evidence type="ECO:0008006" key="4">
    <source>
        <dbReference type="Google" id="ProtNLM"/>
    </source>
</evidence>
<dbReference type="Gene3D" id="3.30.559.10">
    <property type="entry name" value="Chloramphenicol acetyltransferase-like domain"/>
    <property type="match status" value="1"/>
</dbReference>
<sequence>MDNVLDLVDHTIFSLERAAGTTSLIQGIWMYDRTIDLAALRQFHARLQRGRLARRIELSALPFGRHRWVTAETTTPLELGAARPRADFDAWLEEQAATPLDAERGPGWHLAVLPFTDGGAGISLVASHCVTDAVGLCQALADAVSGAACGDGAGPTWPAAGTRGKLRGLGEDICRTLRDIPDIGRAAVAAARFVRRNSAASAPSTRSATLLTPMSSAPRDPDTNPTVTVFVDAAEWESRAATLGGTSNTLLAAVAARLAQRIGRVADDGTATLTMPISQRRDGDTRANAITNVDITVTPTTSDLRTIRAATKSALSRAQEQPDERWTLLPLVPLAPAGVRRQWADTATNSAASVGASNVGTIPAAVLRIDGFDADRFAMRSVVSGLTPQMRHRQGGLLSVLSGLAHGAVFLSVTGWQPGSLQSEDALRQCLSESLDDFALTVVGSTADSLSTMRTTGKS</sequence>
<dbReference type="InterPro" id="IPR023213">
    <property type="entry name" value="CAT-like_dom_sf"/>
</dbReference>
<dbReference type="AlphaFoldDB" id="A0A0K0X9Z5"/>
<evidence type="ECO:0000313" key="3">
    <source>
        <dbReference type="Proteomes" id="UP000062255"/>
    </source>
</evidence>
<name>A0A0K0X9Z5_MYCGD</name>
<dbReference type="KEGG" id="mgo:AFA91_22630"/>
<accession>A0A0K0X9Z5</accession>
<evidence type="ECO:0000256" key="1">
    <source>
        <dbReference type="SAM" id="MobiDB-lite"/>
    </source>
</evidence>
<gene>
    <name evidence="2" type="ORF">AFA91_22630</name>
</gene>
<feature type="region of interest" description="Disordered" evidence="1">
    <location>
        <begin position="204"/>
        <end position="224"/>
    </location>
</feature>
<proteinExistence type="predicted"/>